<gene>
    <name evidence="1" type="ordered locus">AOLE_18970</name>
</gene>
<dbReference type="GeneID" id="9384244"/>
<sequence>MSFYTELQVRYTDFDTIDLSTEKQKILEILTMLAEGATHEDLYNDLVSAFANGQADLNIDPIYCEIIIEKITALFPHANFECRGLGEEYFYTWILCVENGQIIFSSKPWETENPFI</sequence>
<name>A0AAN0PC14_ACISD</name>
<dbReference type="KEGG" id="acd:AOLE_18970"/>
<dbReference type="AlphaFoldDB" id="A0AAN0PC14"/>
<dbReference type="EMBL" id="CP002080">
    <property type="protein sequence ID" value="ADI92676.1"/>
    <property type="molecule type" value="Genomic_DNA"/>
</dbReference>
<accession>A0AAN0PC14</accession>
<reference evidence="1 2" key="1">
    <citation type="journal article" date="2010" name="J. Bacteriol.">
        <title>Complete genome sequence of the diesel-degrading Acinetobacter sp. strain DR1.</title>
        <authorList>
            <person name="Jung J."/>
            <person name="Baek J.H."/>
            <person name="Park W."/>
        </authorList>
    </citation>
    <scope>NUCLEOTIDE SEQUENCE [LARGE SCALE GENOMIC DNA]</scope>
    <source>
        <strain evidence="2">JCM 16667 / KCTC 23045 / DR1</strain>
    </source>
</reference>
<organism evidence="1 2">
    <name type="scientific">Acinetobacter oleivorans (strain JCM 16667 / KCTC 23045 / DR1)</name>
    <dbReference type="NCBI Taxonomy" id="436717"/>
    <lineage>
        <taxon>Bacteria</taxon>
        <taxon>Pseudomonadati</taxon>
        <taxon>Pseudomonadota</taxon>
        <taxon>Gammaproteobacteria</taxon>
        <taxon>Moraxellales</taxon>
        <taxon>Moraxellaceae</taxon>
        <taxon>Acinetobacter</taxon>
    </lineage>
</organism>
<dbReference type="RefSeq" id="WP_013199238.1">
    <property type="nucleotide sequence ID" value="NC_014259.1"/>
</dbReference>
<evidence type="ECO:0000313" key="1">
    <source>
        <dbReference type="EMBL" id="ADI92676.1"/>
    </source>
</evidence>
<evidence type="ECO:0000313" key="2">
    <source>
        <dbReference type="Proteomes" id="UP000000392"/>
    </source>
</evidence>
<proteinExistence type="predicted"/>
<dbReference type="Proteomes" id="UP000000392">
    <property type="component" value="Chromosome"/>
</dbReference>
<protein>
    <submittedName>
        <fullName evidence="1">Uncharacterized protein</fullName>
    </submittedName>
</protein>